<dbReference type="SMART" id="SM00324">
    <property type="entry name" value="RhoGAP"/>
    <property type="match status" value="1"/>
</dbReference>
<gene>
    <name evidence="4" type="ORF">OGATHE_006233</name>
</gene>
<evidence type="ECO:0000256" key="2">
    <source>
        <dbReference type="SAM" id="MobiDB-lite"/>
    </source>
</evidence>
<reference evidence="4" key="1">
    <citation type="journal article" date="2021" name="Open Biol.">
        <title>Shared evolutionary footprints suggest mitochondrial oxidative damage underlies multiple complex I losses in fungi.</title>
        <authorList>
            <person name="Schikora-Tamarit M.A."/>
            <person name="Marcet-Houben M."/>
            <person name="Nosek J."/>
            <person name="Gabaldon T."/>
        </authorList>
    </citation>
    <scope>NUCLEOTIDE SEQUENCE</scope>
    <source>
        <strain evidence="4">NCAIM Y.01608</strain>
    </source>
</reference>
<feature type="compositionally biased region" description="Basic and acidic residues" evidence="2">
    <location>
        <begin position="246"/>
        <end position="257"/>
    </location>
</feature>
<dbReference type="Proteomes" id="UP000788993">
    <property type="component" value="Unassembled WGS sequence"/>
</dbReference>
<keyword evidence="1" id="KW-0343">GTPase activation</keyword>
<feature type="region of interest" description="Disordered" evidence="2">
    <location>
        <begin position="212"/>
        <end position="232"/>
    </location>
</feature>
<name>A0A9P8NTZ5_9ASCO</name>
<dbReference type="PROSITE" id="PS50238">
    <property type="entry name" value="RHOGAP"/>
    <property type="match status" value="1"/>
</dbReference>
<protein>
    <recommendedName>
        <fullName evidence="3">Rho-GAP domain-containing protein</fullName>
    </recommendedName>
</protein>
<dbReference type="GO" id="GO:0005938">
    <property type="term" value="C:cell cortex"/>
    <property type="evidence" value="ECO:0007669"/>
    <property type="project" value="UniProtKB-ARBA"/>
</dbReference>
<feature type="compositionally biased region" description="Low complexity" evidence="2">
    <location>
        <begin position="333"/>
        <end position="343"/>
    </location>
</feature>
<comment type="caution">
    <text evidence="4">The sequence shown here is derived from an EMBL/GenBank/DDBJ whole genome shotgun (WGS) entry which is preliminary data.</text>
</comment>
<dbReference type="GO" id="GO:0005933">
    <property type="term" value="C:cellular bud"/>
    <property type="evidence" value="ECO:0007669"/>
    <property type="project" value="UniProtKB-ARBA"/>
</dbReference>
<sequence length="875" mass="98510">MAENLASPASSKSHSFVMDSLEQIASGGDKLESQDSLDSGSRDGEFYKTLQEENSRLHSKIDQLESDKMTLNDELLELRRLVASQKARIVHLETLTRDAGDKRDSAINPWDSPVKQQEVLDKVINPLDEADIDVPERSERRVTMRDPPVRSTAAEELLKDMTLGSSPRKGSPRRQKPAVSEMQTPLVDEFVFSNSGSCSSNSLKRPAYELLGTPKREEKEEELGHKVEPKTKPVAPMAEKPLLKHETRPELRPETKSEPIAPPQVAQTPDRNALAGILSPARNQFSPMKDFSPLKDFASISTVSPLRSLNLSPDRRTILKTPSPKRAPNLTFSHQQQPSDSSQYDYISSSFDSTVITVESCVDPEAVLEKREDFLVSFMVNSNERPGELVPLYLVRQPYSKLLTLDHDLRYFGLTHLPMLPDRSAFLKIDPLVWDTQKSIVKMYVSELCRVMRTQRGSNVWKLFRGFFTPDEAHDMSKREATVVEVGSKNLKKVFRLATLSLDSIEHYLSITDFATKSADTLHVNDVLVSRENQILTLSRKKRKSLRSVKHHVLYCESVPDAEDWCRAIAEYQSYEGDQLSVASSPSKLTAADYATSVASTPTQHEPAQPSPAVSENKWFNLKRSRESTIPTANFSSDVLEFKAMPYSGTMVSLGAVQTPSLPPADASFQKFEPVSKYFGSTLQESFDRSPDFKIYGKPVPSVVYRSLSYLEEKNAVYSEGIFRLNGMMSEVNKIQEIFNEKNDCDFSTLSTPPDVHSIATLFKRYLRTLKVTVIPEEEAKELMSLTLAADHGASVPKVKETLQKLPTLNFDVLYVLFRYFQQVLKHKELNKMSIGALSVLMAPNLTPFDGAKEICSELLTNYKYYFEDGEMVVR</sequence>
<dbReference type="SUPFAM" id="SSF48350">
    <property type="entry name" value="GTPase activation domain, GAP"/>
    <property type="match status" value="1"/>
</dbReference>
<feature type="region of interest" description="Disordered" evidence="2">
    <location>
        <begin position="313"/>
        <end position="343"/>
    </location>
</feature>
<dbReference type="PANTHER" id="PTHR23176">
    <property type="entry name" value="RHO/RAC/CDC GTPASE-ACTIVATING PROTEIN"/>
    <property type="match status" value="1"/>
</dbReference>
<dbReference type="InterPro" id="IPR050729">
    <property type="entry name" value="Rho-GAP"/>
</dbReference>
<keyword evidence="5" id="KW-1185">Reference proteome</keyword>
<dbReference type="InterPro" id="IPR008936">
    <property type="entry name" value="Rho_GTPase_activation_prot"/>
</dbReference>
<proteinExistence type="predicted"/>
<evidence type="ECO:0000259" key="3">
    <source>
        <dbReference type="PROSITE" id="PS50238"/>
    </source>
</evidence>
<dbReference type="GO" id="GO:0007165">
    <property type="term" value="P:signal transduction"/>
    <property type="evidence" value="ECO:0007669"/>
    <property type="project" value="InterPro"/>
</dbReference>
<evidence type="ECO:0000313" key="4">
    <source>
        <dbReference type="EMBL" id="KAH3659349.1"/>
    </source>
</evidence>
<feature type="compositionally biased region" description="Basic and acidic residues" evidence="2">
    <location>
        <begin position="214"/>
        <end position="231"/>
    </location>
</feature>
<organism evidence="4 5">
    <name type="scientific">Ogataea polymorpha</name>
    <dbReference type="NCBI Taxonomy" id="460523"/>
    <lineage>
        <taxon>Eukaryota</taxon>
        <taxon>Fungi</taxon>
        <taxon>Dikarya</taxon>
        <taxon>Ascomycota</taxon>
        <taxon>Saccharomycotina</taxon>
        <taxon>Pichiomycetes</taxon>
        <taxon>Pichiales</taxon>
        <taxon>Pichiaceae</taxon>
        <taxon>Ogataea</taxon>
    </lineage>
</organism>
<feature type="domain" description="Rho-GAP" evidence="3">
    <location>
        <begin position="681"/>
        <end position="875"/>
    </location>
</feature>
<evidence type="ECO:0000256" key="1">
    <source>
        <dbReference type="ARBA" id="ARBA00022468"/>
    </source>
</evidence>
<feature type="region of interest" description="Disordered" evidence="2">
    <location>
        <begin position="246"/>
        <end position="267"/>
    </location>
</feature>
<feature type="region of interest" description="Disordered" evidence="2">
    <location>
        <begin position="595"/>
        <end position="614"/>
    </location>
</feature>
<dbReference type="PANTHER" id="PTHR23176:SF129">
    <property type="entry name" value="RHO GTPASE ACTIVATING PROTEIN AT 16F, ISOFORM E-RELATED"/>
    <property type="match status" value="1"/>
</dbReference>
<reference evidence="4" key="2">
    <citation type="submission" date="2021-01" db="EMBL/GenBank/DDBJ databases">
        <authorList>
            <person name="Schikora-Tamarit M.A."/>
        </authorList>
    </citation>
    <scope>NUCLEOTIDE SEQUENCE</scope>
    <source>
        <strain evidence="4">NCAIM Y.01608</strain>
    </source>
</reference>
<feature type="compositionally biased region" description="Polar residues" evidence="2">
    <location>
        <begin position="597"/>
        <end position="606"/>
    </location>
</feature>
<accession>A0A9P8NTZ5</accession>
<feature type="compositionally biased region" description="Basic and acidic residues" evidence="2">
    <location>
        <begin position="40"/>
        <end position="61"/>
    </location>
</feature>
<dbReference type="Pfam" id="PF00620">
    <property type="entry name" value="RhoGAP"/>
    <property type="match status" value="1"/>
</dbReference>
<dbReference type="GO" id="GO:0005096">
    <property type="term" value="F:GTPase activator activity"/>
    <property type="evidence" value="ECO:0007669"/>
    <property type="project" value="UniProtKB-KW"/>
</dbReference>
<dbReference type="AlphaFoldDB" id="A0A9P8NTZ5"/>
<dbReference type="Gene3D" id="1.10.555.10">
    <property type="entry name" value="Rho GTPase activation protein"/>
    <property type="match status" value="1"/>
</dbReference>
<dbReference type="InterPro" id="IPR000198">
    <property type="entry name" value="RhoGAP_dom"/>
</dbReference>
<evidence type="ECO:0000313" key="5">
    <source>
        <dbReference type="Proteomes" id="UP000788993"/>
    </source>
</evidence>
<feature type="region of interest" description="Disordered" evidence="2">
    <location>
        <begin position="1"/>
        <end position="61"/>
    </location>
</feature>
<feature type="region of interest" description="Disordered" evidence="2">
    <location>
        <begin position="161"/>
        <end position="182"/>
    </location>
</feature>
<dbReference type="EMBL" id="JAEUBD010001540">
    <property type="protein sequence ID" value="KAH3659349.1"/>
    <property type="molecule type" value="Genomic_DNA"/>
</dbReference>